<dbReference type="PANTHER" id="PTHR40266:SF2">
    <property type="entry name" value="TOXIN HIGB-1"/>
    <property type="match status" value="1"/>
</dbReference>
<organism evidence="1 2">
    <name type="scientific">Bradyrhizobium lablabi</name>
    <dbReference type="NCBI Taxonomy" id="722472"/>
    <lineage>
        <taxon>Bacteria</taxon>
        <taxon>Pseudomonadati</taxon>
        <taxon>Pseudomonadota</taxon>
        <taxon>Alphaproteobacteria</taxon>
        <taxon>Hyphomicrobiales</taxon>
        <taxon>Nitrobacteraceae</taxon>
        <taxon>Bradyrhizobium</taxon>
    </lineage>
</organism>
<dbReference type="EMBL" id="FNTI01000001">
    <property type="protein sequence ID" value="SEC44886.1"/>
    <property type="molecule type" value="Genomic_DNA"/>
</dbReference>
<dbReference type="Gene3D" id="1.10.260.40">
    <property type="entry name" value="lambda repressor-like DNA-binding domains"/>
    <property type="match status" value="1"/>
</dbReference>
<dbReference type="PANTHER" id="PTHR40266">
    <property type="entry name" value="TOXIN HIGB-1"/>
    <property type="match status" value="1"/>
</dbReference>
<dbReference type="RefSeq" id="WP_349517487.1">
    <property type="nucleotide sequence ID" value="NZ_LT670845.1"/>
</dbReference>
<sequence>MSILMGYVAPMIRSFKGKFAEPILQGRMVPKGFPANLARVARRKLIMVDAAAFLEALNSPPGNHLEALKGDLAGRHSIRINDQWRVVFKWTDAGPEDVEIIDYHSPDPAECGRRIGNRMAKKLPPIHPGEILREEFLVPLKLTPYAVAAALNVPRTRIERIAREEKPVTADTALRLGKYFKTGAAFWMNIQARFDLETAEEVLAPQIRKIASYEAA</sequence>
<dbReference type="InterPro" id="IPR010982">
    <property type="entry name" value="Lambda_DNA-bd_dom_sf"/>
</dbReference>
<dbReference type="InterPro" id="IPR007711">
    <property type="entry name" value="HigB-1"/>
</dbReference>
<dbReference type="NCBIfam" id="TIGR02607">
    <property type="entry name" value="antidote_HigA"/>
    <property type="match status" value="1"/>
</dbReference>
<reference evidence="1 2" key="1">
    <citation type="submission" date="2016-10" db="EMBL/GenBank/DDBJ databases">
        <authorList>
            <person name="de Groot N.N."/>
        </authorList>
    </citation>
    <scope>NUCLEOTIDE SEQUENCE [LARGE SCALE GENOMIC DNA]</scope>
    <source>
        <strain evidence="1 2">GAS522</strain>
    </source>
</reference>
<protein>
    <submittedName>
        <fullName evidence="1">Addiction module antidote protein, HigA family</fullName>
    </submittedName>
</protein>
<accession>A0A1M6UDH2</accession>
<evidence type="ECO:0000313" key="1">
    <source>
        <dbReference type="EMBL" id="SEC44886.1"/>
    </source>
</evidence>
<name>A0A1M6UDH2_9BRAD</name>
<dbReference type="Proteomes" id="UP000183208">
    <property type="component" value="Unassembled WGS sequence"/>
</dbReference>
<dbReference type="InterPro" id="IPR013430">
    <property type="entry name" value="Toxin_antidote_HigA"/>
</dbReference>
<dbReference type="SUPFAM" id="SSF143011">
    <property type="entry name" value="RelE-like"/>
    <property type="match status" value="1"/>
</dbReference>
<gene>
    <name evidence="1" type="ORF">SAMN05444171_1440</name>
</gene>
<dbReference type="InterPro" id="IPR035093">
    <property type="entry name" value="RelE/ParE_toxin_dom_sf"/>
</dbReference>
<dbReference type="GO" id="GO:0003677">
    <property type="term" value="F:DNA binding"/>
    <property type="evidence" value="ECO:0007669"/>
    <property type="project" value="InterPro"/>
</dbReference>
<dbReference type="Gene3D" id="3.30.2310.20">
    <property type="entry name" value="RelE-like"/>
    <property type="match status" value="1"/>
</dbReference>
<dbReference type="Pfam" id="PF05015">
    <property type="entry name" value="HigB-like_toxin"/>
    <property type="match status" value="1"/>
</dbReference>
<proteinExistence type="predicted"/>
<dbReference type="SUPFAM" id="SSF47413">
    <property type="entry name" value="lambda repressor-like DNA-binding domains"/>
    <property type="match status" value="1"/>
</dbReference>
<evidence type="ECO:0000313" key="2">
    <source>
        <dbReference type="Proteomes" id="UP000183208"/>
    </source>
</evidence>
<dbReference type="AlphaFoldDB" id="A0A1M6UDH2"/>